<reference evidence="1 2" key="1">
    <citation type="submission" date="2009-09" db="EMBL/GenBank/DDBJ databases">
        <authorList>
            <person name="Weinstock G."/>
            <person name="Sodergren E."/>
            <person name="Clifton S."/>
            <person name="Fulton L."/>
            <person name="Fulton B."/>
            <person name="Courtney L."/>
            <person name="Fronick C."/>
            <person name="Harrison M."/>
            <person name="Strong C."/>
            <person name="Farmer C."/>
            <person name="Delahaunty K."/>
            <person name="Markovic C."/>
            <person name="Hall O."/>
            <person name="Minx P."/>
            <person name="Tomlinson C."/>
            <person name="Mitreva M."/>
            <person name="Nelson J."/>
            <person name="Hou S."/>
            <person name="Wollam A."/>
            <person name="Pepin K.H."/>
            <person name="Johnson M."/>
            <person name="Bhonagiri V."/>
            <person name="Nash W.E."/>
            <person name="Warren W."/>
            <person name="Chinwalla A."/>
            <person name="Mardis E.R."/>
            <person name="Wilson R.K."/>
        </authorList>
    </citation>
    <scope>NUCLEOTIDE SEQUENCE [LARGE SCALE GENOMIC DNA]</scope>
    <source>
        <strain evidence="1 2">F0319</strain>
    </source>
</reference>
<dbReference type="STRING" id="649761.HMPREF0973_02310"/>
<name>C9MRP7_9BACT</name>
<organism evidence="1 2">
    <name type="scientific">Prevotella veroralis F0319</name>
    <dbReference type="NCBI Taxonomy" id="649761"/>
    <lineage>
        <taxon>Bacteria</taxon>
        <taxon>Pseudomonadati</taxon>
        <taxon>Bacteroidota</taxon>
        <taxon>Bacteroidia</taxon>
        <taxon>Bacteroidales</taxon>
        <taxon>Prevotellaceae</taxon>
        <taxon>Prevotella</taxon>
    </lineage>
</organism>
<protein>
    <submittedName>
        <fullName evidence="1">Uncharacterized protein</fullName>
    </submittedName>
</protein>
<dbReference type="AlphaFoldDB" id="C9MRP7"/>
<dbReference type="HOGENOM" id="CLU_2719022_0_0_10"/>
<evidence type="ECO:0000313" key="1">
    <source>
        <dbReference type="EMBL" id="EEX17836.1"/>
    </source>
</evidence>
<gene>
    <name evidence="1" type="ORF">HMPREF0973_02310</name>
</gene>
<sequence length="72" mass="8467">MEKCVISTIKDCFAFCTQRYSRIERRLRLVFSGNCEVIKKNDVLLQFSKSIIGEYLLYEAENIVLFIPLNRS</sequence>
<dbReference type="EMBL" id="ACVA01000053">
    <property type="protein sequence ID" value="EEX17836.1"/>
    <property type="molecule type" value="Genomic_DNA"/>
</dbReference>
<accession>C9MRP7</accession>
<comment type="caution">
    <text evidence="1">The sequence shown here is derived from an EMBL/GenBank/DDBJ whole genome shotgun (WGS) entry which is preliminary data.</text>
</comment>
<dbReference type="Proteomes" id="UP000003327">
    <property type="component" value="Unassembled WGS sequence"/>
</dbReference>
<evidence type="ECO:0000313" key="2">
    <source>
        <dbReference type="Proteomes" id="UP000003327"/>
    </source>
</evidence>
<keyword evidence="2" id="KW-1185">Reference proteome</keyword>
<proteinExistence type="predicted"/>